<evidence type="ECO:0000256" key="1">
    <source>
        <dbReference type="SAM" id="Phobius"/>
    </source>
</evidence>
<keyword evidence="1" id="KW-0812">Transmembrane</keyword>
<protein>
    <submittedName>
        <fullName evidence="5">Uncharacterized protein</fullName>
    </submittedName>
</protein>
<accession>A0A815M3I9</accession>
<evidence type="ECO:0000313" key="5">
    <source>
        <dbReference type="EMBL" id="CAF1417637.1"/>
    </source>
</evidence>
<comment type="caution">
    <text evidence="5">The sequence shown here is derived from an EMBL/GenBank/DDBJ whole genome shotgun (WGS) entry which is preliminary data.</text>
</comment>
<dbReference type="Proteomes" id="UP000663854">
    <property type="component" value="Unassembled WGS sequence"/>
</dbReference>
<dbReference type="Proteomes" id="UP000663864">
    <property type="component" value="Unassembled WGS sequence"/>
</dbReference>
<gene>
    <name evidence="7" type="ORF">FNK824_LOCUS6301</name>
    <name evidence="6" type="ORF">JBS370_LOCUS5901</name>
    <name evidence="5" type="ORF">JXQ802_LOCUS35666</name>
    <name evidence="2" type="ORF">PYM288_LOCUS7804</name>
    <name evidence="4" type="ORF">SEV965_LOCUS19559</name>
    <name evidence="3" type="ORF">ZHD862_LOCUS17058</name>
</gene>
<evidence type="ECO:0000313" key="6">
    <source>
        <dbReference type="EMBL" id="CAF3642711.1"/>
    </source>
</evidence>
<evidence type="ECO:0000313" key="2">
    <source>
        <dbReference type="EMBL" id="CAF0866206.1"/>
    </source>
</evidence>
<evidence type="ECO:0000313" key="3">
    <source>
        <dbReference type="EMBL" id="CAF1090381.1"/>
    </source>
</evidence>
<evidence type="ECO:0000313" key="7">
    <source>
        <dbReference type="EMBL" id="CAF3656657.1"/>
    </source>
</evidence>
<sequence>MKMLDLLQSTETVYHDVEQGQTPSRSPSQADKEQLDIFHSFGKYIDPSTDVPHNLNRSTKLEPLSTNSYAIDNQNSTDSQRLASAAQLDSSHRRKRILLYGLLLLIVVVIIIVTVTLVLLLRVHK</sequence>
<keyword evidence="1" id="KW-0472">Membrane</keyword>
<dbReference type="AlphaFoldDB" id="A0A815M3I9"/>
<feature type="transmembrane region" description="Helical" evidence="1">
    <location>
        <begin position="97"/>
        <end position="121"/>
    </location>
</feature>
<dbReference type="Proteomes" id="UP000663870">
    <property type="component" value="Unassembled WGS sequence"/>
</dbReference>
<organism evidence="5 8">
    <name type="scientific">Rotaria sordida</name>
    <dbReference type="NCBI Taxonomy" id="392033"/>
    <lineage>
        <taxon>Eukaryota</taxon>
        <taxon>Metazoa</taxon>
        <taxon>Spiralia</taxon>
        <taxon>Gnathifera</taxon>
        <taxon>Rotifera</taxon>
        <taxon>Eurotatoria</taxon>
        <taxon>Bdelloidea</taxon>
        <taxon>Philodinida</taxon>
        <taxon>Philodinidae</taxon>
        <taxon>Rotaria</taxon>
    </lineage>
</organism>
<dbReference type="EMBL" id="CAJNOU010001225">
    <property type="protein sequence ID" value="CAF1171873.1"/>
    <property type="molecule type" value="Genomic_DNA"/>
</dbReference>
<keyword evidence="1" id="KW-1133">Transmembrane helix</keyword>
<keyword evidence="8" id="KW-1185">Reference proteome</keyword>
<dbReference type="Proteomes" id="UP000663836">
    <property type="component" value="Unassembled WGS sequence"/>
</dbReference>
<evidence type="ECO:0000313" key="4">
    <source>
        <dbReference type="EMBL" id="CAF1171873.1"/>
    </source>
</evidence>
<evidence type="ECO:0000313" key="8">
    <source>
        <dbReference type="Proteomes" id="UP000663870"/>
    </source>
</evidence>
<dbReference type="EMBL" id="CAJNOH010000099">
    <property type="protein sequence ID" value="CAF0866206.1"/>
    <property type="molecule type" value="Genomic_DNA"/>
</dbReference>
<name>A0A815M3I9_9BILA</name>
<dbReference type="EMBL" id="CAJOBE010000542">
    <property type="protein sequence ID" value="CAF3656657.1"/>
    <property type="molecule type" value="Genomic_DNA"/>
</dbReference>
<dbReference type="Proteomes" id="UP000663889">
    <property type="component" value="Unassembled WGS sequence"/>
</dbReference>
<dbReference type="EMBL" id="CAJNOT010000831">
    <property type="protein sequence ID" value="CAF1090381.1"/>
    <property type="molecule type" value="Genomic_DNA"/>
</dbReference>
<dbReference type="EMBL" id="CAJNOL010001779">
    <property type="protein sequence ID" value="CAF1417637.1"/>
    <property type="molecule type" value="Genomic_DNA"/>
</dbReference>
<proteinExistence type="predicted"/>
<dbReference type="Proteomes" id="UP000663874">
    <property type="component" value="Unassembled WGS sequence"/>
</dbReference>
<dbReference type="EMBL" id="CAJOBD010000314">
    <property type="protein sequence ID" value="CAF3642711.1"/>
    <property type="molecule type" value="Genomic_DNA"/>
</dbReference>
<reference evidence="5" key="1">
    <citation type="submission" date="2021-02" db="EMBL/GenBank/DDBJ databases">
        <authorList>
            <person name="Nowell W R."/>
        </authorList>
    </citation>
    <scope>NUCLEOTIDE SEQUENCE</scope>
</reference>